<gene>
    <name evidence="1" type="ORF">VSVS05_03321</name>
</gene>
<protein>
    <submittedName>
        <fullName evidence="1">Putative beta-lactamase HcpC</fullName>
    </submittedName>
</protein>
<dbReference type="SMART" id="SM00671">
    <property type="entry name" value="SEL1"/>
    <property type="match status" value="6"/>
</dbReference>
<dbReference type="Pfam" id="PF08238">
    <property type="entry name" value="Sel1"/>
    <property type="match status" value="7"/>
</dbReference>
<organism evidence="1 2">
    <name type="scientific">Vibrio scophthalmi</name>
    <dbReference type="NCBI Taxonomy" id="45658"/>
    <lineage>
        <taxon>Bacteria</taxon>
        <taxon>Pseudomonadati</taxon>
        <taxon>Pseudomonadota</taxon>
        <taxon>Gammaproteobacteria</taxon>
        <taxon>Vibrionales</taxon>
        <taxon>Vibrionaceae</taxon>
        <taxon>Vibrio</taxon>
    </lineage>
</organism>
<dbReference type="STRING" id="45658.VSVS12_03954"/>
<reference evidence="1 2" key="1">
    <citation type="submission" date="2016-07" db="EMBL/GenBank/DDBJ databases">
        <title>Genome sequencing of Vibrio scophthalmi strain VS-05, an isolated from Paralichthys olivaceus.</title>
        <authorList>
            <person name="Han H.-J."/>
        </authorList>
    </citation>
    <scope>NUCLEOTIDE SEQUENCE [LARGE SCALE GENOMIC DNA]</scope>
    <source>
        <strain evidence="1 2">VS-05</strain>
    </source>
</reference>
<name>A0A1B1NVT2_9VIBR</name>
<dbReference type="InterPro" id="IPR011990">
    <property type="entry name" value="TPR-like_helical_dom_sf"/>
</dbReference>
<dbReference type="AlphaFoldDB" id="A0A1B1NVT2"/>
<dbReference type="InterPro" id="IPR006597">
    <property type="entry name" value="Sel1-like"/>
</dbReference>
<dbReference type="SUPFAM" id="SSF81901">
    <property type="entry name" value="HCP-like"/>
    <property type="match status" value="1"/>
</dbReference>
<dbReference type="KEGG" id="vsc:VSVS12_03954"/>
<dbReference type="PANTHER" id="PTHR43628:SF1">
    <property type="entry name" value="CHITIN SYNTHASE REGULATORY FACTOR 2-RELATED"/>
    <property type="match status" value="1"/>
</dbReference>
<dbReference type="GeneID" id="96874748"/>
<dbReference type="Gene3D" id="1.25.40.10">
    <property type="entry name" value="Tetratricopeptide repeat domain"/>
    <property type="match status" value="2"/>
</dbReference>
<dbReference type="PATRIC" id="fig|45658.6.peg.3899"/>
<accession>A0A1B1NVT2</accession>
<dbReference type="EMBL" id="CP016415">
    <property type="protein sequence ID" value="ANU38359.1"/>
    <property type="molecule type" value="Genomic_DNA"/>
</dbReference>
<dbReference type="RefSeq" id="WP_005592925.1">
    <property type="nucleotide sequence ID" value="NZ_CP016308.1"/>
</dbReference>
<keyword evidence="2" id="KW-1185">Reference proteome</keyword>
<dbReference type="InterPro" id="IPR052945">
    <property type="entry name" value="Mitotic_Regulator"/>
</dbReference>
<evidence type="ECO:0000313" key="2">
    <source>
        <dbReference type="Proteomes" id="UP000092528"/>
    </source>
</evidence>
<sequence>MKKHCGTFFTSLSLLVSANVMAYDLSMEFFEGEELAAIKQAETSNDPDVLRLAAELLIGDSMMQENVDRGYQYLQTAAEAGSHQAAISLADYYYDEEEYQQSLAWYHKAEASNDPYVLYSLGVMYFDGEGTPADMAKGNEYYLAAAKAGYSDAMYQLAFSYNDGDGIKQDYTKAAYWFEQSANLGDESAMYNLGISYLNGEGVEKSCSKAMALFNEAIEQADHTLSLAKMGDINSYDEYKKPCGFKTLDFKKSFEYYQQAALQGDGYSQYSVGYAYRNGTGTWSDFTKALAWFEVAVEYGYSDAVKDVREVKSQMSASKIAEAEKLRDSLLDEIW</sequence>
<evidence type="ECO:0000313" key="1">
    <source>
        <dbReference type="EMBL" id="ANU38359.1"/>
    </source>
</evidence>
<proteinExistence type="predicted"/>
<dbReference type="PANTHER" id="PTHR43628">
    <property type="entry name" value="ACTIVATOR OF C KINASE PROTEIN 1-RELATED"/>
    <property type="match status" value="1"/>
</dbReference>
<dbReference type="Proteomes" id="UP000092528">
    <property type="component" value="Chromosome 2"/>
</dbReference>